<dbReference type="NCBIfam" id="TIGR00082">
    <property type="entry name" value="rbfA"/>
    <property type="match status" value="1"/>
</dbReference>
<keyword evidence="4" id="KW-1185">Reference proteome</keyword>
<dbReference type="PANTHER" id="PTHR33515">
    <property type="entry name" value="RIBOSOME-BINDING FACTOR A, CHLOROPLASTIC-RELATED"/>
    <property type="match status" value="1"/>
</dbReference>
<comment type="subunit">
    <text evidence="2">Monomer. Binds 30S ribosomal subunits, but not 50S ribosomal subunits or 70S ribosomes.</text>
</comment>
<dbReference type="HAMAP" id="MF_00003">
    <property type="entry name" value="RbfA"/>
    <property type="match status" value="1"/>
</dbReference>
<comment type="function">
    <text evidence="2">One of several proteins that assist in the late maturation steps of the functional core of the 30S ribosomal subunit. Associates with free 30S ribosomal subunits (but not with 30S subunits that are part of 70S ribosomes or polysomes). Required for efficient processing of 16S rRNA. May interact with the 5'-terminal helix region of 16S rRNA.</text>
</comment>
<dbReference type="PROSITE" id="PS01319">
    <property type="entry name" value="RBFA"/>
    <property type="match status" value="1"/>
</dbReference>
<evidence type="ECO:0000313" key="4">
    <source>
        <dbReference type="Proteomes" id="UP000263232"/>
    </source>
</evidence>
<proteinExistence type="inferred from homology"/>
<dbReference type="Proteomes" id="UP000263232">
    <property type="component" value="Chromosome"/>
</dbReference>
<dbReference type="KEGG" id="abae:CL176_05380"/>
<dbReference type="GO" id="GO:0043024">
    <property type="term" value="F:ribosomal small subunit binding"/>
    <property type="evidence" value="ECO:0007669"/>
    <property type="project" value="TreeGrafter"/>
</dbReference>
<sequence>MAKYRVGRVRQEILREVNDILMKEVKDPRVDGVTITDVDLTGDLSQATIYYSTLSDLAGQRQKTEDGLQAATGIVRRELSKRLSLYKVPEIAFERDPSIDYGSRIDDLLKQIQEDDV</sequence>
<evidence type="ECO:0000256" key="2">
    <source>
        <dbReference type="HAMAP-Rule" id="MF_00003"/>
    </source>
</evidence>
<dbReference type="GO" id="GO:0005829">
    <property type="term" value="C:cytosol"/>
    <property type="evidence" value="ECO:0007669"/>
    <property type="project" value="TreeGrafter"/>
</dbReference>
<comment type="similarity">
    <text evidence="2">Belongs to the RbfA family.</text>
</comment>
<dbReference type="GO" id="GO:0030490">
    <property type="term" value="P:maturation of SSU-rRNA"/>
    <property type="evidence" value="ECO:0007669"/>
    <property type="project" value="UniProtKB-UniRule"/>
</dbReference>
<keyword evidence="1 2" id="KW-0690">Ribosome biogenesis</keyword>
<dbReference type="InterPro" id="IPR000238">
    <property type="entry name" value="RbfA"/>
</dbReference>
<dbReference type="Gene3D" id="3.30.300.20">
    <property type="match status" value="1"/>
</dbReference>
<dbReference type="PANTHER" id="PTHR33515:SF1">
    <property type="entry name" value="RIBOSOME-BINDING FACTOR A, CHLOROPLASTIC-RELATED"/>
    <property type="match status" value="1"/>
</dbReference>
<evidence type="ECO:0000256" key="1">
    <source>
        <dbReference type="ARBA" id="ARBA00022517"/>
    </source>
</evidence>
<dbReference type="InterPro" id="IPR020053">
    <property type="entry name" value="Ribosome-bd_factorA_CS"/>
</dbReference>
<keyword evidence="2" id="KW-0963">Cytoplasm</keyword>
<dbReference type="Pfam" id="PF02033">
    <property type="entry name" value="RBFA"/>
    <property type="match status" value="1"/>
</dbReference>
<gene>
    <name evidence="2" type="primary">rbfA</name>
    <name evidence="3" type="ORF">CL176_05380</name>
</gene>
<dbReference type="AlphaFoldDB" id="A0A347WK69"/>
<dbReference type="InterPro" id="IPR015946">
    <property type="entry name" value="KH_dom-like_a/b"/>
</dbReference>
<protein>
    <recommendedName>
        <fullName evidence="2">Ribosome-binding factor A</fullName>
    </recommendedName>
</protein>
<dbReference type="EMBL" id="CP023434">
    <property type="protein sequence ID" value="AXY25476.1"/>
    <property type="molecule type" value="Genomic_DNA"/>
</dbReference>
<dbReference type="RefSeq" id="WP_118990387.1">
    <property type="nucleotide sequence ID" value="NZ_CP023434.1"/>
</dbReference>
<name>A0A347WK69_9LACT</name>
<accession>A0A347WK69</accession>
<organism evidence="3 4">
    <name type="scientific">Suicoccus acidiformans</name>
    <dbReference type="NCBI Taxonomy" id="2036206"/>
    <lineage>
        <taxon>Bacteria</taxon>
        <taxon>Bacillati</taxon>
        <taxon>Bacillota</taxon>
        <taxon>Bacilli</taxon>
        <taxon>Lactobacillales</taxon>
        <taxon>Aerococcaceae</taxon>
        <taxon>Suicoccus</taxon>
    </lineage>
</organism>
<reference evidence="3 4" key="1">
    <citation type="submission" date="2017-09" db="EMBL/GenBank/DDBJ databases">
        <title>Complete genome sequence of Oxytococcus suis strain ZY16052.</title>
        <authorList>
            <person name="Li F."/>
        </authorList>
    </citation>
    <scope>NUCLEOTIDE SEQUENCE [LARGE SCALE GENOMIC DNA]</scope>
    <source>
        <strain evidence="3 4">ZY16052</strain>
    </source>
</reference>
<comment type="subcellular location">
    <subcellularLocation>
        <location evidence="2">Cytoplasm</location>
    </subcellularLocation>
</comment>
<dbReference type="SUPFAM" id="SSF89919">
    <property type="entry name" value="Ribosome-binding factor A, RbfA"/>
    <property type="match status" value="1"/>
</dbReference>
<dbReference type="InterPro" id="IPR023799">
    <property type="entry name" value="RbfA_dom_sf"/>
</dbReference>
<evidence type="ECO:0000313" key="3">
    <source>
        <dbReference type="EMBL" id="AXY25476.1"/>
    </source>
</evidence>
<dbReference type="OrthoDB" id="307788at2"/>